<gene>
    <name evidence="2" type="ORF">SNEC2469_LOCUS3777</name>
</gene>
<sequence>MGKQGWNAGGRGGQDKQYGNYGRKWDYWPGTWRSPYRARSLEFPSYDADWKGEQLVEIRERDAEPDPTTQLMNHMQSTINQSRKYDNKLAKLLREQEERSRKWEAYNLKLQKAFQAEKKRHYAEQERIAREIEEIKGLRKQAHHHMVQTAELGTAETIQMMDVETRSQWEKITGELRAEQEALPRFGGHPANNHMAAPPEPTHEIAAHPAAPPGVPSEVVAQAFRLGIRLLLRLGPLRSYSGLSPKSRVEPYVAASPKPALDAAGNLASKDTGQQTLADELNAARGNALAPFRAGGVIPTTASADASTDGHQAAAAIDLDSPTNAEPPPGLESPGLRKMECTYLPSVHPLLMGALRASISISLMRQRGESVALGLPLGCVRKAALAEGSVKRCSGQPMLASLVPLAACASPTFREKVGAVPPRNIVRGKGFAIGLCGRICLWVILALQCPHLVWAAPKCAAELTQFYGLTDFAGAEDFPVEGSALADALPDPLPGHDSTRRYLGVQIMAPNFQHVYMQVPADRWANQDDVMAQAVVAATHHFHHDFAHVVPTDPQIFQGYATFVAETPWLAASGQVVVVLDLLRLSGNRFACMLPNTMSVAQLSAYIAPLVGIDADSIEIYIGAALRVRAPAEEVQLVSGQVITAMPLGILPHFWGSVEELLANPDSWGPADQFPRPLARAGICLLHEGRRFFVNRRFYPGQPANEAAAQCAGLTPSTSIMRVARSPALENVAMHGNDCKGVACVVGVPPPPTSADSPDRGDNVLFFDLRPLLQRPIYHYQIGQTRHWPTVLSSLGVSAPRGMQLQIEGASHSDGFVTTSSGHTIVVRAFWPPVDDASLRDVENASEDRDDEYQDDHSNGPGSESGAPSVFDSSEADSDANEAPSRPRSRSPRRYGAAGCCAAHLRQKSPFTGPADMWICSLLKHAPPREPCNDTPVYVGKVHGPLSGVCWSIVTNGTECMKRYWGNADFNSFKPTCPELETARQLRLASCMVCCLRALCVVVCVETAALSWCAWAFVARCFVAKGQDSLGSQAPQAARDERNAQLLRTPTQGPPSPLQSPTPDFQIDHPATGQQPRPLVVRHWTFVVLYPQHSREDVVVPLPAPCHVQQAINAVSAARDEQRQLLFGNLIPVVPQPADDFGTLIAAPAAVACCVVCVDLRQVDGRFFCLNLPDRMNRESLLAAFGLTVTPGLDVLCSCAETTGLLIRSCPVPISADGSGS</sequence>
<evidence type="ECO:0000256" key="1">
    <source>
        <dbReference type="SAM" id="MobiDB-lite"/>
    </source>
</evidence>
<reference evidence="2" key="1">
    <citation type="submission" date="2021-02" db="EMBL/GenBank/DDBJ databases">
        <authorList>
            <person name="Dougan E. K."/>
            <person name="Rhodes N."/>
            <person name="Thang M."/>
            <person name="Chan C."/>
        </authorList>
    </citation>
    <scope>NUCLEOTIDE SEQUENCE</scope>
</reference>
<feature type="region of interest" description="Disordered" evidence="1">
    <location>
        <begin position="838"/>
        <end position="894"/>
    </location>
</feature>
<evidence type="ECO:0000313" key="3">
    <source>
        <dbReference type="Proteomes" id="UP000601435"/>
    </source>
</evidence>
<evidence type="ECO:0000313" key="2">
    <source>
        <dbReference type="EMBL" id="CAE7233696.1"/>
    </source>
</evidence>
<organism evidence="2 3">
    <name type="scientific">Symbiodinium necroappetens</name>
    <dbReference type="NCBI Taxonomy" id="1628268"/>
    <lineage>
        <taxon>Eukaryota</taxon>
        <taxon>Sar</taxon>
        <taxon>Alveolata</taxon>
        <taxon>Dinophyceae</taxon>
        <taxon>Suessiales</taxon>
        <taxon>Symbiodiniaceae</taxon>
        <taxon>Symbiodinium</taxon>
    </lineage>
</organism>
<protein>
    <submittedName>
        <fullName evidence="2">Uncharacterized protein</fullName>
    </submittedName>
</protein>
<dbReference type="EMBL" id="CAJNJA010008175">
    <property type="protein sequence ID" value="CAE7233696.1"/>
    <property type="molecule type" value="Genomic_DNA"/>
</dbReference>
<feature type="region of interest" description="Disordered" evidence="1">
    <location>
        <begin position="1047"/>
        <end position="1074"/>
    </location>
</feature>
<comment type="caution">
    <text evidence="2">The sequence shown here is derived from an EMBL/GenBank/DDBJ whole genome shotgun (WGS) entry which is preliminary data.</text>
</comment>
<dbReference type="Proteomes" id="UP000601435">
    <property type="component" value="Unassembled WGS sequence"/>
</dbReference>
<accession>A0A812L0G0</accession>
<proteinExistence type="predicted"/>
<feature type="compositionally biased region" description="Basic and acidic residues" evidence="1">
    <location>
        <begin position="838"/>
        <end position="847"/>
    </location>
</feature>
<feature type="region of interest" description="Disordered" evidence="1">
    <location>
        <begin position="1"/>
        <end position="21"/>
    </location>
</feature>
<name>A0A812L0G0_9DINO</name>
<keyword evidence="3" id="KW-1185">Reference proteome</keyword>
<dbReference type="AlphaFoldDB" id="A0A812L0G0"/>